<dbReference type="SUPFAM" id="SSF53901">
    <property type="entry name" value="Thiolase-like"/>
    <property type="match status" value="2"/>
</dbReference>
<dbReference type="InterPro" id="IPR040771">
    <property type="entry name" value="TLP1_add_C"/>
</dbReference>
<dbReference type="InterPro" id="IPR016039">
    <property type="entry name" value="Thiolase-like"/>
</dbReference>
<dbReference type="Gene3D" id="3.40.47.10">
    <property type="match status" value="1"/>
</dbReference>
<evidence type="ECO:0000256" key="3">
    <source>
        <dbReference type="ARBA" id="ARBA00023315"/>
    </source>
</evidence>
<keyword evidence="3" id="KW-0012">Acyltransferase</keyword>
<dbReference type="PANTHER" id="PTHR18919">
    <property type="entry name" value="ACETYL-COA C-ACYLTRANSFERASE"/>
    <property type="match status" value="1"/>
</dbReference>
<reference evidence="5 6" key="1">
    <citation type="submission" date="2021-08" db="EMBL/GenBank/DDBJ databases">
        <title>Comparative Genomics Analysis of the Genus Qipengyuania Reveals Extensive Genetic Diversity and Metabolic Versatility, Including the Description of Fifteen Novel Species.</title>
        <authorList>
            <person name="Liu Y."/>
        </authorList>
    </citation>
    <scope>NUCLEOTIDE SEQUENCE [LARGE SCALE GENOMIC DNA]</scope>
    <source>
        <strain evidence="5 6">6D47A</strain>
    </source>
</reference>
<dbReference type="Proteomes" id="UP000755104">
    <property type="component" value="Unassembled WGS sequence"/>
</dbReference>
<evidence type="ECO:0000313" key="5">
    <source>
        <dbReference type="EMBL" id="MBX7480947.1"/>
    </source>
</evidence>
<evidence type="ECO:0000313" key="6">
    <source>
        <dbReference type="Proteomes" id="UP000755104"/>
    </source>
</evidence>
<dbReference type="PANTHER" id="PTHR18919:SF139">
    <property type="entry name" value="THIOLASE-LIKE PROTEIN TYPE 1 ADDITIONAL C-TERMINAL DOMAIN-CONTAINING PROTEIN"/>
    <property type="match status" value="1"/>
</dbReference>
<keyword evidence="6" id="KW-1185">Reference proteome</keyword>
<dbReference type="Pfam" id="PF18313">
    <property type="entry name" value="TLP1_add_C"/>
    <property type="match status" value="1"/>
</dbReference>
<dbReference type="RefSeq" id="WP_221554843.1">
    <property type="nucleotide sequence ID" value="NZ_JAIGNO010000001.1"/>
</dbReference>
<gene>
    <name evidence="5" type="ORF">K3174_00250</name>
</gene>
<evidence type="ECO:0000256" key="1">
    <source>
        <dbReference type="ARBA" id="ARBA00010982"/>
    </source>
</evidence>
<evidence type="ECO:0000259" key="4">
    <source>
        <dbReference type="Pfam" id="PF18313"/>
    </source>
</evidence>
<dbReference type="EMBL" id="JAIGNO010000001">
    <property type="protein sequence ID" value="MBX7480947.1"/>
    <property type="molecule type" value="Genomic_DNA"/>
</dbReference>
<comment type="similarity">
    <text evidence="1">Belongs to the thiolase-like superfamily. Thiolase family.</text>
</comment>
<feature type="domain" description="Thiolase-like protein type 1 additional C-terminal" evidence="4">
    <location>
        <begin position="418"/>
        <end position="492"/>
    </location>
</feature>
<keyword evidence="2" id="KW-0808">Transferase</keyword>
<name>A0ABS7J105_9SPHN</name>
<comment type="caution">
    <text evidence="5">The sequence shown here is derived from an EMBL/GenBank/DDBJ whole genome shotgun (WGS) entry which is preliminary data.</text>
</comment>
<protein>
    <submittedName>
        <fullName evidence="5">Acetyl-CoA acetyltransferase</fullName>
    </submittedName>
</protein>
<sequence>MRDQDPEYIPVIVGVGQINDRPESPADGLDPVALMADALRRADSDAGGGLIADCDSLAMVAQLAWPQLNPVDGKVAEALSIDPDYRMQTALPNGDSPILLLHEAANRIASGEARICAVTGGEALRTAGQLAALKNRNDGETPNALRDASHRARTGYAQSYGLVVPTDVYPLYENAGRAAYGQSLAEGQDESGTIWAGMSEVAAGSEGAWIRQQVSAADVITPTDSNRPIAFPYTKLQVANSSVNQGAGFILTSLAEAHRRGIADDRLVYLGYGAAAHESGNFLARDRYDASPSLATSIERTMALNSVVADDLAHVELYSCFPCVPKMARRVLGWPLDRPVTVFGGLTFGGGPIGNYMSHAVVAMVEKLRGTGDKGLLFANGGYATHNHTILLSGTPTGATFPQDFDYQAEADGRRGDVPALDEGYLGPASIESYTVHYDRDGSPKSGVIVARTSDGSRTLANVPADDIATIAFLSDGQEEPVGTSGTIGREGEGLAIWHRS</sequence>
<evidence type="ECO:0000256" key="2">
    <source>
        <dbReference type="ARBA" id="ARBA00022679"/>
    </source>
</evidence>
<dbReference type="NCBIfam" id="NF006106">
    <property type="entry name" value="PRK08257.1-5"/>
    <property type="match status" value="1"/>
</dbReference>
<accession>A0ABS7J105</accession>
<proteinExistence type="inferred from homology"/>
<dbReference type="Gene3D" id="2.40.50.840">
    <property type="match status" value="1"/>
</dbReference>
<organism evidence="5 6">
    <name type="scientific">Qipengyuania qiaonensis</name>
    <dbReference type="NCBI Taxonomy" id="2867240"/>
    <lineage>
        <taxon>Bacteria</taxon>
        <taxon>Pseudomonadati</taxon>
        <taxon>Pseudomonadota</taxon>
        <taxon>Alphaproteobacteria</taxon>
        <taxon>Sphingomonadales</taxon>
        <taxon>Erythrobacteraceae</taxon>
        <taxon>Qipengyuania</taxon>
    </lineage>
</organism>